<feature type="signal peptide" evidence="5">
    <location>
        <begin position="1"/>
        <end position="24"/>
    </location>
</feature>
<evidence type="ECO:0000313" key="6">
    <source>
        <dbReference type="EMBL" id="CAA9371708.1"/>
    </source>
</evidence>
<evidence type="ECO:0000256" key="4">
    <source>
        <dbReference type="RuleBase" id="RU003512"/>
    </source>
</evidence>
<gene>
    <name evidence="6" type="ORF">AVDCRST_MAG21-865</name>
</gene>
<keyword evidence="3 5" id="KW-0732">Signal</keyword>
<evidence type="ECO:0000256" key="1">
    <source>
        <dbReference type="ARBA" id="ARBA00011028"/>
    </source>
</evidence>
<dbReference type="PRINTS" id="PR00690">
    <property type="entry name" value="ADHESNFAMILY"/>
</dbReference>
<organism evidence="6">
    <name type="scientific">uncultured Nocardioidaceae bacterium</name>
    <dbReference type="NCBI Taxonomy" id="253824"/>
    <lineage>
        <taxon>Bacteria</taxon>
        <taxon>Bacillati</taxon>
        <taxon>Actinomycetota</taxon>
        <taxon>Actinomycetes</taxon>
        <taxon>Propionibacteriales</taxon>
        <taxon>Nocardioidaceae</taxon>
        <taxon>environmental samples</taxon>
    </lineage>
</organism>
<dbReference type="Gene3D" id="3.40.50.1980">
    <property type="entry name" value="Nitrogenase molybdenum iron protein domain"/>
    <property type="match status" value="2"/>
</dbReference>
<dbReference type="InterPro" id="IPR006127">
    <property type="entry name" value="ZnuA-like"/>
</dbReference>
<dbReference type="PRINTS" id="PR00691">
    <property type="entry name" value="ADHESINB"/>
</dbReference>
<dbReference type="EMBL" id="CADCUL010000090">
    <property type="protein sequence ID" value="CAA9371708.1"/>
    <property type="molecule type" value="Genomic_DNA"/>
</dbReference>
<dbReference type="AlphaFoldDB" id="A0A6J4MXM0"/>
<comment type="similarity">
    <text evidence="1 4">Belongs to the bacterial solute-binding protein 9 family.</text>
</comment>
<dbReference type="PANTHER" id="PTHR42953:SF3">
    <property type="entry name" value="HIGH-AFFINITY ZINC UPTAKE SYSTEM PROTEIN ZNUA"/>
    <property type="match status" value="1"/>
</dbReference>
<dbReference type="Pfam" id="PF01297">
    <property type="entry name" value="ZnuA"/>
    <property type="match status" value="1"/>
</dbReference>
<dbReference type="InterPro" id="IPR006129">
    <property type="entry name" value="AdhesinB"/>
</dbReference>
<dbReference type="InterPro" id="IPR006128">
    <property type="entry name" value="Lipoprotein_PsaA-like"/>
</dbReference>
<dbReference type="GO" id="GO:0046872">
    <property type="term" value="F:metal ion binding"/>
    <property type="evidence" value="ECO:0007669"/>
    <property type="project" value="InterPro"/>
</dbReference>
<accession>A0A6J4MXM0</accession>
<proteinExistence type="inferred from homology"/>
<sequence>MYGLRTLLPLVLLAVPAVGCSALGGEPSGTDDGELNVATSVYPLAFVAERVGAPHADVISLTQPGVEPHDLELTPRQVADISDADVVLYLQGFQPAVDEAVDQSGQGAVVDATDLFAARAGESSAGSAHEAGSAHDHGSGLADDPHIWLDPTLLVPVAEAYADAVSAADPGHADGYRRNADALVADLKALDSDFTTGLQRCARREFVTSHAAFGYLAERYDLTMMSIAGLSPDVEPSPQRLAELQDQLSGSDITTVFSETLGSKEYAETLADDLGLQTAVLDPVEGLPAGSDDDYFSVMRRNLAALQQANDCR</sequence>
<evidence type="ECO:0000256" key="5">
    <source>
        <dbReference type="SAM" id="SignalP"/>
    </source>
</evidence>
<dbReference type="SUPFAM" id="SSF53807">
    <property type="entry name" value="Helical backbone' metal receptor"/>
    <property type="match status" value="1"/>
</dbReference>
<protein>
    <submittedName>
        <fullName evidence="6">Zinc ABC transporter, substrate-binding protein ZnuA</fullName>
    </submittedName>
</protein>
<dbReference type="InterPro" id="IPR050492">
    <property type="entry name" value="Bact_metal-bind_prot9"/>
</dbReference>
<reference evidence="6" key="1">
    <citation type="submission" date="2020-02" db="EMBL/GenBank/DDBJ databases">
        <authorList>
            <person name="Meier V. D."/>
        </authorList>
    </citation>
    <scope>NUCLEOTIDE SEQUENCE</scope>
    <source>
        <strain evidence="6">AVDCRST_MAG21</strain>
    </source>
</reference>
<keyword evidence="2 4" id="KW-0813">Transport</keyword>
<dbReference type="GO" id="GO:0030001">
    <property type="term" value="P:metal ion transport"/>
    <property type="evidence" value="ECO:0007669"/>
    <property type="project" value="InterPro"/>
</dbReference>
<evidence type="ECO:0000256" key="3">
    <source>
        <dbReference type="ARBA" id="ARBA00022729"/>
    </source>
</evidence>
<dbReference type="PANTHER" id="PTHR42953">
    <property type="entry name" value="HIGH-AFFINITY ZINC UPTAKE SYSTEM PROTEIN ZNUA-RELATED"/>
    <property type="match status" value="1"/>
</dbReference>
<name>A0A6J4MXM0_9ACTN</name>
<evidence type="ECO:0000256" key="2">
    <source>
        <dbReference type="ARBA" id="ARBA00022448"/>
    </source>
</evidence>
<dbReference type="GO" id="GO:0007155">
    <property type="term" value="P:cell adhesion"/>
    <property type="evidence" value="ECO:0007669"/>
    <property type="project" value="InterPro"/>
</dbReference>
<feature type="chain" id="PRO_5039039287" evidence="5">
    <location>
        <begin position="25"/>
        <end position="313"/>
    </location>
</feature>